<keyword evidence="1" id="KW-0229">DNA integration</keyword>
<proteinExistence type="predicted"/>
<dbReference type="SUPFAM" id="SSF56349">
    <property type="entry name" value="DNA breaking-rejoining enzymes"/>
    <property type="match status" value="1"/>
</dbReference>
<dbReference type="Gene3D" id="1.10.150.130">
    <property type="match status" value="1"/>
</dbReference>
<dbReference type="InterPro" id="IPR035386">
    <property type="entry name" value="Arm-DNA-bind_5"/>
</dbReference>
<reference evidence="5 6" key="1">
    <citation type="submission" date="2020-11" db="EMBL/GenBank/DDBJ databases">
        <authorList>
            <person name="Kim M.K."/>
        </authorList>
    </citation>
    <scope>NUCLEOTIDE SEQUENCE [LARGE SCALE GENOMIC DNA]</scope>
    <source>
        <strain evidence="5 6">BT662</strain>
    </source>
</reference>
<keyword evidence="6" id="KW-1185">Reference proteome</keyword>
<name>A0ABS0I7R2_9BACT</name>
<gene>
    <name evidence="5" type="ORF">I2H31_18080</name>
</gene>
<feature type="domain" description="Core-binding (CB)" evidence="4">
    <location>
        <begin position="113"/>
        <end position="193"/>
    </location>
</feature>
<dbReference type="EMBL" id="JADQDM010000011">
    <property type="protein sequence ID" value="MBF9223017.1"/>
    <property type="molecule type" value="Genomic_DNA"/>
</dbReference>
<sequence>MNLTLRQHLDKPTKDGRCYLFLDVTWPPRNRATLPTGVKCLPEHFKADKARPVSTKDPDAARLNAKLNTLRANVLQTAAKAEVDGVVLSVELLRTGIGRAKPVAVKAADAVPVTPAEFYARWQADNPGQTPNSARRYRQVVGHLEAYQSGWSVLELTRKDLLEYLAHLATLGLVDSTVSKHVKFLRVCFRLAGKAAPT</sequence>
<dbReference type="InterPro" id="IPR044068">
    <property type="entry name" value="CB"/>
</dbReference>
<evidence type="ECO:0000256" key="1">
    <source>
        <dbReference type="ARBA" id="ARBA00022908"/>
    </source>
</evidence>
<dbReference type="Pfam" id="PF17293">
    <property type="entry name" value="Arm-DNA-bind_5"/>
    <property type="match status" value="1"/>
</dbReference>
<evidence type="ECO:0000256" key="3">
    <source>
        <dbReference type="PROSITE-ProRule" id="PRU01248"/>
    </source>
</evidence>
<dbReference type="InterPro" id="IPR025269">
    <property type="entry name" value="SAM-like_dom"/>
</dbReference>
<dbReference type="RefSeq" id="WP_196294464.1">
    <property type="nucleotide sequence ID" value="NZ_JADQDM010000011.1"/>
</dbReference>
<dbReference type="Proteomes" id="UP000618931">
    <property type="component" value="Unassembled WGS sequence"/>
</dbReference>
<organism evidence="5 6">
    <name type="scientific">Hymenobacter ruricola</name>
    <dbReference type="NCBI Taxonomy" id="2791023"/>
    <lineage>
        <taxon>Bacteria</taxon>
        <taxon>Pseudomonadati</taxon>
        <taxon>Bacteroidota</taxon>
        <taxon>Cytophagia</taxon>
        <taxon>Cytophagales</taxon>
        <taxon>Hymenobacteraceae</taxon>
        <taxon>Hymenobacter</taxon>
    </lineage>
</organism>
<dbReference type="Pfam" id="PF13102">
    <property type="entry name" value="Phage_int_SAM_5"/>
    <property type="match status" value="1"/>
</dbReference>
<evidence type="ECO:0000313" key="6">
    <source>
        <dbReference type="Proteomes" id="UP000618931"/>
    </source>
</evidence>
<dbReference type="PROSITE" id="PS51900">
    <property type="entry name" value="CB"/>
    <property type="match status" value="1"/>
</dbReference>
<dbReference type="InterPro" id="IPR010998">
    <property type="entry name" value="Integrase_recombinase_N"/>
</dbReference>
<keyword evidence="2 3" id="KW-0238">DNA-binding</keyword>
<dbReference type="InterPro" id="IPR011010">
    <property type="entry name" value="DNA_brk_join_enz"/>
</dbReference>
<evidence type="ECO:0000256" key="2">
    <source>
        <dbReference type="ARBA" id="ARBA00023125"/>
    </source>
</evidence>
<protein>
    <submittedName>
        <fullName evidence="5">Phage integrase SAM-like domain-containing protein</fullName>
    </submittedName>
</protein>
<evidence type="ECO:0000259" key="4">
    <source>
        <dbReference type="PROSITE" id="PS51900"/>
    </source>
</evidence>
<accession>A0ABS0I7R2</accession>
<comment type="caution">
    <text evidence="5">The sequence shown here is derived from an EMBL/GenBank/DDBJ whole genome shotgun (WGS) entry which is preliminary data.</text>
</comment>
<evidence type="ECO:0000313" key="5">
    <source>
        <dbReference type="EMBL" id="MBF9223017.1"/>
    </source>
</evidence>